<dbReference type="AlphaFoldDB" id="A0A4D4KM63"/>
<dbReference type="InterPro" id="IPR000873">
    <property type="entry name" value="AMP-dep_synth/lig_dom"/>
</dbReference>
<dbReference type="InterPro" id="IPR045851">
    <property type="entry name" value="AMP-bd_C_sf"/>
</dbReference>
<keyword evidence="3" id="KW-0436">Ligase</keyword>
<dbReference type="RefSeq" id="WP_137975819.1">
    <property type="nucleotide sequence ID" value="NZ_BAAASO010000032.1"/>
</dbReference>
<dbReference type="EMBL" id="BJHW01000001">
    <property type="protein sequence ID" value="GDY49692.1"/>
    <property type="molecule type" value="Genomic_DNA"/>
</dbReference>
<dbReference type="Gene3D" id="3.40.50.12780">
    <property type="entry name" value="N-terminal domain of ligase-like"/>
    <property type="match status" value="1"/>
</dbReference>
<gene>
    <name evidence="3" type="ORF">SVIO_003150</name>
</gene>
<dbReference type="OrthoDB" id="2472181at2"/>
<evidence type="ECO:0000313" key="3">
    <source>
        <dbReference type="EMBL" id="GDY49692.1"/>
    </source>
</evidence>
<dbReference type="GO" id="GO:0016874">
    <property type="term" value="F:ligase activity"/>
    <property type="evidence" value="ECO:0007669"/>
    <property type="project" value="UniProtKB-KW"/>
</dbReference>
<evidence type="ECO:0000259" key="2">
    <source>
        <dbReference type="Pfam" id="PF00501"/>
    </source>
</evidence>
<dbReference type="SUPFAM" id="SSF56801">
    <property type="entry name" value="Acetyl-CoA synthetase-like"/>
    <property type="match status" value="1"/>
</dbReference>
<dbReference type="GO" id="GO:0031177">
    <property type="term" value="F:phosphopantetheine binding"/>
    <property type="evidence" value="ECO:0007669"/>
    <property type="project" value="TreeGrafter"/>
</dbReference>
<keyword evidence="4" id="KW-1185">Reference proteome</keyword>
<dbReference type="GO" id="GO:0005737">
    <property type="term" value="C:cytoplasm"/>
    <property type="evidence" value="ECO:0007669"/>
    <property type="project" value="TreeGrafter"/>
</dbReference>
<dbReference type="Gene3D" id="3.30.300.30">
    <property type="match status" value="1"/>
</dbReference>
<dbReference type="Proteomes" id="UP000301309">
    <property type="component" value="Unassembled WGS sequence"/>
</dbReference>
<dbReference type="PANTHER" id="PTHR45527">
    <property type="entry name" value="NONRIBOSOMAL PEPTIDE SYNTHETASE"/>
    <property type="match status" value="1"/>
</dbReference>
<dbReference type="InterPro" id="IPR042099">
    <property type="entry name" value="ANL_N_sf"/>
</dbReference>
<reference evidence="3 4" key="1">
    <citation type="journal article" date="2020" name="Int. J. Syst. Evol. Microbiol.">
        <title>Reclassification of Streptomyces castelarensis and Streptomyces sporoclivatus as later heterotypic synonyms of Streptomyces antimycoticus.</title>
        <authorList>
            <person name="Komaki H."/>
            <person name="Tamura T."/>
        </authorList>
    </citation>
    <scope>NUCLEOTIDE SEQUENCE [LARGE SCALE GENOMIC DNA]</scope>
    <source>
        <strain evidence="3 4">NBRC 13459</strain>
    </source>
</reference>
<name>A0A4D4KM63_STRVO</name>
<dbReference type="GO" id="GO:0043041">
    <property type="term" value="P:amino acid activation for nonribosomal peptide biosynthetic process"/>
    <property type="evidence" value="ECO:0007669"/>
    <property type="project" value="TreeGrafter"/>
</dbReference>
<organism evidence="3 4">
    <name type="scientific">Streptomyces violaceusniger</name>
    <dbReference type="NCBI Taxonomy" id="68280"/>
    <lineage>
        <taxon>Bacteria</taxon>
        <taxon>Bacillati</taxon>
        <taxon>Actinomycetota</taxon>
        <taxon>Actinomycetes</taxon>
        <taxon>Kitasatosporales</taxon>
        <taxon>Streptomycetaceae</taxon>
        <taxon>Streptomyces</taxon>
        <taxon>Streptomyces violaceusniger group</taxon>
    </lineage>
</organism>
<dbReference type="Pfam" id="PF00501">
    <property type="entry name" value="AMP-binding"/>
    <property type="match status" value="1"/>
</dbReference>
<dbReference type="GO" id="GO:0044550">
    <property type="term" value="P:secondary metabolite biosynthetic process"/>
    <property type="evidence" value="ECO:0007669"/>
    <property type="project" value="TreeGrafter"/>
</dbReference>
<dbReference type="PANTHER" id="PTHR45527:SF1">
    <property type="entry name" value="FATTY ACID SYNTHASE"/>
    <property type="match status" value="1"/>
</dbReference>
<dbReference type="InterPro" id="IPR020845">
    <property type="entry name" value="AMP-binding_CS"/>
</dbReference>
<accession>A0A4D4KM63</accession>
<evidence type="ECO:0000313" key="4">
    <source>
        <dbReference type="Proteomes" id="UP000301309"/>
    </source>
</evidence>
<dbReference type="PROSITE" id="PS00455">
    <property type="entry name" value="AMP_BINDING"/>
    <property type="match status" value="1"/>
</dbReference>
<comment type="caution">
    <text evidence="3">The sequence shown here is derived from an EMBL/GenBank/DDBJ whole genome shotgun (WGS) entry which is preliminary data.</text>
</comment>
<dbReference type="CDD" id="cd05930">
    <property type="entry name" value="A_NRPS"/>
    <property type="match status" value="1"/>
</dbReference>
<feature type="domain" description="AMP-dependent synthetase/ligase" evidence="2">
    <location>
        <begin position="16"/>
        <end position="368"/>
    </location>
</feature>
<protein>
    <submittedName>
        <fullName evidence="3">D-alanine--poly(Phosphoribitol) ligase</fullName>
    </submittedName>
</protein>
<sequence length="516" mass="56034">MSRTDPWGPLDALLASAAHRHPDRAAVTEGQQLLTYRELESRVRELATGLRAAGMRPGDRVGVYVPKSTDAMVAIYAALRCGAVAAPLDVKGPPERTARMAVNAALGFLVTTDRAAASATRVREITDQGPGEVRRLVSGLGILPLGPSGAPVPQGGDGGYLLFTSGSTGWPKGVLLSHGNVLHFARWTVDQFGLTSSDRVGSQASLTFDLSTFDIFGSALSGACLVLLPESLKAFPQDVVSWLRTHRISAFYAVPTLYQALLHHGGISTTRLPDLRIIAFAGEPFPAGDLERYVGIFETAEFYNLYGPTETNVCTFERVPRGWSAQDGLSIGKEIAGVQVELVDDQRRVTSDEGEIAVSGPTVALGYLQDGQHRELTSLIHLSDGRTRPAYLTGDLGYYGDEGKIYLRGRRDHQIKRRGYRIDLQDIESVVQEFSSVRGCAAIWTPEGGGELRLHVAADSVTEGQLREQLASSLPRHMLPDRIHLAERLPLTERGKVDREALASAEPTRERGHEKR</sequence>
<feature type="region of interest" description="Disordered" evidence="1">
    <location>
        <begin position="496"/>
        <end position="516"/>
    </location>
</feature>
<evidence type="ECO:0000256" key="1">
    <source>
        <dbReference type="SAM" id="MobiDB-lite"/>
    </source>
</evidence>
<proteinExistence type="predicted"/>